<dbReference type="InterPro" id="IPR017871">
    <property type="entry name" value="ABC_transporter-like_CS"/>
</dbReference>
<keyword evidence="2" id="KW-0547">Nucleotide-binding</keyword>
<dbReference type="PANTHER" id="PTHR42781">
    <property type="entry name" value="SPERMIDINE/PUTRESCINE IMPORT ATP-BINDING PROTEIN POTA"/>
    <property type="match status" value="1"/>
</dbReference>
<accession>A0A8A7KMK9</accession>
<dbReference type="SMART" id="SM00382">
    <property type="entry name" value="AAA"/>
    <property type="match status" value="1"/>
</dbReference>
<evidence type="ECO:0000256" key="3">
    <source>
        <dbReference type="ARBA" id="ARBA00022840"/>
    </source>
</evidence>
<feature type="domain" description="ABC transporter" evidence="4">
    <location>
        <begin position="3"/>
        <end position="239"/>
    </location>
</feature>
<evidence type="ECO:0000256" key="1">
    <source>
        <dbReference type="ARBA" id="ARBA00022448"/>
    </source>
</evidence>
<dbReference type="InterPro" id="IPR050093">
    <property type="entry name" value="ABC_SmlMolc_Importer"/>
</dbReference>
<dbReference type="Pfam" id="PF08402">
    <property type="entry name" value="TOBE_2"/>
    <property type="match status" value="1"/>
</dbReference>
<keyword evidence="6" id="KW-1185">Reference proteome</keyword>
<dbReference type="FunFam" id="3.40.50.300:FF:000042">
    <property type="entry name" value="Maltose/maltodextrin ABC transporter, ATP-binding protein"/>
    <property type="match status" value="1"/>
</dbReference>
<reference evidence="5" key="1">
    <citation type="submission" date="2019-12" db="EMBL/GenBank/DDBJ databases">
        <authorList>
            <person name="zhang j."/>
            <person name="sun C.M."/>
        </authorList>
    </citation>
    <scope>NUCLEOTIDE SEQUENCE</scope>
    <source>
        <strain evidence="5">NS-1</strain>
    </source>
</reference>
<dbReference type="InterPro" id="IPR027417">
    <property type="entry name" value="P-loop_NTPase"/>
</dbReference>
<evidence type="ECO:0000313" key="6">
    <source>
        <dbReference type="Proteomes" id="UP000665020"/>
    </source>
</evidence>
<name>A0A8A7KMK9_9FIRM</name>
<keyword evidence="3 5" id="KW-0067">ATP-binding</keyword>
<dbReference type="GO" id="GO:0016887">
    <property type="term" value="F:ATP hydrolysis activity"/>
    <property type="evidence" value="ECO:0007669"/>
    <property type="project" value="InterPro"/>
</dbReference>
<dbReference type="Pfam" id="PF00005">
    <property type="entry name" value="ABC_tran"/>
    <property type="match status" value="1"/>
</dbReference>
<dbReference type="PANTHER" id="PTHR42781:SF4">
    <property type="entry name" value="SPERMIDINE_PUTRESCINE IMPORT ATP-BINDING PROTEIN POTA"/>
    <property type="match status" value="1"/>
</dbReference>
<dbReference type="SUPFAM" id="SSF52540">
    <property type="entry name" value="P-loop containing nucleoside triphosphate hydrolases"/>
    <property type="match status" value="1"/>
</dbReference>
<dbReference type="InterPro" id="IPR008995">
    <property type="entry name" value="Mo/tungstate-bd_C_term_dom"/>
</dbReference>
<sequence>MAVELKNIRKVFQSKQSTEKVTAVDNFQLKIKEGELVTLLGPSGCGKTTTLRMVAGFETATSGEIYLDGKDVVNIPANKRNTAMVFQSYGLFPHMTVVDNITYGLRFKKMSKIAISQKAEEIMQLVGLEGFGSRNPGELSGGQQQRVALARALIVEPKVLLFDEPLSNLDAKLRESMRDEIRKLQKRLSITSLYVTHDQIEAMSISDKIVVMNRGKIEQVGTPEEIYYYPRSKFVADFIGKVNFLPTQVEEGQNNSIQLVIDDKVINMEETEDLAVGESVVIVLRPESISLEKKGKGFLQAKVIRKTYLGSYFEYILDYKGNLITVHLTNPRHKYIFNVGEEVDIYFAKEDIHLIKEE</sequence>
<evidence type="ECO:0000259" key="4">
    <source>
        <dbReference type="PROSITE" id="PS50893"/>
    </source>
</evidence>
<keyword evidence="1" id="KW-0813">Transport</keyword>
<dbReference type="Gene3D" id="3.40.50.300">
    <property type="entry name" value="P-loop containing nucleotide triphosphate hydrolases"/>
    <property type="match status" value="1"/>
</dbReference>
<evidence type="ECO:0000256" key="2">
    <source>
        <dbReference type="ARBA" id="ARBA00022741"/>
    </source>
</evidence>
<dbReference type="Proteomes" id="UP000665020">
    <property type="component" value="Chromosome"/>
</dbReference>
<dbReference type="InterPro" id="IPR013611">
    <property type="entry name" value="Transp-assoc_OB_typ2"/>
</dbReference>
<gene>
    <name evidence="5" type="ORF">GM661_17050</name>
</gene>
<dbReference type="GO" id="GO:0043190">
    <property type="term" value="C:ATP-binding cassette (ABC) transporter complex"/>
    <property type="evidence" value="ECO:0007669"/>
    <property type="project" value="InterPro"/>
</dbReference>
<dbReference type="Gene3D" id="2.40.50.100">
    <property type="match status" value="1"/>
</dbReference>
<dbReference type="AlphaFoldDB" id="A0A8A7KMK9"/>
<dbReference type="InterPro" id="IPR003439">
    <property type="entry name" value="ABC_transporter-like_ATP-bd"/>
</dbReference>
<dbReference type="InterPro" id="IPR003593">
    <property type="entry name" value="AAA+_ATPase"/>
</dbReference>
<proteinExistence type="predicted"/>
<dbReference type="GO" id="GO:0005524">
    <property type="term" value="F:ATP binding"/>
    <property type="evidence" value="ECO:0007669"/>
    <property type="project" value="UniProtKB-KW"/>
</dbReference>
<evidence type="ECO:0000313" key="5">
    <source>
        <dbReference type="EMBL" id="QTM00088.1"/>
    </source>
</evidence>
<organism evidence="5 6">
    <name type="scientific">Iocasia fonsfrigidae</name>
    <dbReference type="NCBI Taxonomy" id="2682810"/>
    <lineage>
        <taxon>Bacteria</taxon>
        <taxon>Bacillati</taxon>
        <taxon>Bacillota</taxon>
        <taxon>Clostridia</taxon>
        <taxon>Halanaerobiales</taxon>
        <taxon>Halanaerobiaceae</taxon>
        <taxon>Iocasia</taxon>
    </lineage>
</organism>
<dbReference type="KEGG" id="ifn:GM661_17050"/>
<dbReference type="EMBL" id="CP046640">
    <property type="protein sequence ID" value="QTM00088.1"/>
    <property type="molecule type" value="Genomic_DNA"/>
</dbReference>
<dbReference type="GO" id="GO:0140359">
    <property type="term" value="F:ABC-type transporter activity"/>
    <property type="evidence" value="ECO:0007669"/>
    <property type="project" value="UniProtKB-ARBA"/>
</dbReference>
<protein>
    <submittedName>
        <fullName evidence="5">ATP-binding cassette domain-containing protein</fullName>
    </submittedName>
</protein>
<dbReference type="SUPFAM" id="SSF50331">
    <property type="entry name" value="MOP-like"/>
    <property type="match status" value="1"/>
</dbReference>
<dbReference type="PROSITE" id="PS00211">
    <property type="entry name" value="ABC_TRANSPORTER_1"/>
    <property type="match status" value="1"/>
</dbReference>
<dbReference type="PROSITE" id="PS50893">
    <property type="entry name" value="ABC_TRANSPORTER_2"/>
    <property type="match status" value="1"/>
</dbReference>